<dbReference type="NCBIfam" id="NF042935">
    <property type="entry name" value="SCO6880_fam"/>
    <property type="match status" value="1"/>
</dbReference>
<dbReference type="RefSeq" id="WP_146320660.1">
    <property type="nucleotide sequence ID" value="NZ_VCQV01000048.1"/>
</dbReference>
<keyword evidence="1" id="KW-0472">Membrane</keyword>
<reference evidence="2 3" key="2">
    <citation type="submission" date="2019-08" db="EMBL/GenBank/DDBJ databases">
        <title>Jejuicoccus antrihumi gen. nov., sp. nov., a new member of the family Dermacoccaceae isolated from a cave.</title>
        <authorList>
            <person name="Schumann P."/>
            <person name="Kim I.S."/>
        </authorList>
    </citation>
    <scope>NUCLEOTIDE SEQUENCE [LARGE SCALE GENOMIC DNA]</scope>
    <source>
        <strain evidence="2 3">C5-26</strain>
    </source>
</reference>
<accession>A0A563DT64</accession>
<proteinExistence type="predicted"/>
<feature type="transmembrane region" description="Helical" evidence="1">
    <location>
        <begin position="12"/>
        <end position="34"/>
    </location>
</feature>
<sequence length="501" mass="53348">MSVYDDYQGDRVGWFFGLRGPQLALLAVACLPVFGAISAARWWAALGLAACWAVLVLLVIVPIRGRSATGWAVSVAASINGGALGWTVFRSKAASGRVTDPLEPDLPGALRAISTHEGPAQGHAYKRVALIQNHAARTWALTAAVVHPGIGMSGPDQRARLGAAEAELIDLANRTELIDELIFMVRTVPEDGAERDQWVARHRTTAGPDLARQVNDDLQAGLTRASVRTQAFFTFVVPEARIAGPAKEVGRGLEGRARVLYSLAHELEAQLRGSLGMSRVSWLSSPQLAAACRTGFAPADRASIVDALAAQRSDPGVNADVPWCLAGPSGADPVMRHYSHDAWNSVCAAIVLPDRGALMGALAPVLTPEQPGERRCVMVSYPIVGQAKADRASRNGEFAADTAESLRQRLGIKARARSREQGVKARAMDGKLARGHSMIRPYAIATVTVPKTARISQYARGLDSSIRRAGFAPQRLDIAHDAGFAASVIPLGLSLTRRSTP</sequence>
<feature type="transmembrane region" description="Helical" evidence="1">
    <location>
        <begin position="40"/>
        <end position="61"/>
    </location>
</feature>
<dbReference type="AlphaFoldDB" id="A0A563DT64"/>
<dbReference type="InterPro" id="IPR049978">
    <property type="entry name" value="SCO6880-like"/>
</dbReference>
<keyword evidence="1" id="KW-0812">Transmembrane</keyword>
<dbReference type="EMBL" id="VCQV01000048">
    <property type="protein sequence ID" value="TWP33131.1"/>
    <property type="molecule type" value="Genomic_DNA"/>
</dbReference>
<organism evidence="2 3">
    <name type="scientific">Leekyejoonella antrihumi</name>
    <dbReference type="NCBI Taxonomy" id="1660198"/>
    <lineage>
        <taxon>Bacteria</taxon>
        <taxon>Bacillati</taxon>
        <taxon>Actinomycetota</taxon>
        <taxon>Actinomycetes</taxon>
        <taxon>Micrococcales</taxon>
        <taxon>Dermacoccaceae</taxon>
        <taxon>Leekyejoonella</taxon>
    </lineage>
</organism>
<gene>
    <name evidence="2" type="ORF">FGL98_22300</name>
</gene>
<dbReference type="OrthoDB" id="5169343at2"/>
<comment type="caution">
    <text evidence="2">The sequence shown here is derived from an EMBL/GenBank/DDBJ whole genome shotgun (WGS) entry which is preliminary data.</text>
</comment>
<name>A0A563DT64_9MICO</name>
<reference evidence="2 3" key="1">
    <citation type="submission" date="2019-05" db="EMBL/GenBank/DDBJ databases">
        <authorList>
            <person name="Lee S.D."/>
        </authorList>
    </citation>
    <scope>NUCLEOTIDE SEQUENCE [LARGE SCALE GENOMIC DNA]</scope>
    <source>
        <strain evidence="2 3">C5-26</strain>
    </source>
</reference>
<keyword evidence="1" id="KW-1133">Transmembrane helix</keyword>
<protein>
    <submittedName>
        <fullName evidence="2">PrgI family protein</fullName>
    </submittedName>
</protein>
<dbReference type="Proteomes" id="UP000320244">
    <property type="component" value="Unassembled WGS sequence"/>
</dbReference>
<evidence type="ECO:0000313" key="2">
    <source>
        <dbReference type="EMBL" id="TWP33131.1"/>
    </source>
</evidence>
<evidence type="ECO:0000256" key="1">
    <source>
        <dbReference type="SAM" id="Phobius"/>
    </source>
</evidence>
<keyword evidence="3" id="KW-1185">Reference proteome</keyword>
<evidence type="ECO:0000313" key="3">
    <source>
        <dbReference type="Proteomes" id="UP000320244"/>
    </source>
</evidence>